<dbReference type="GO" id="GO:0016114">
    <property type="term" value="P:terpenoid biosynthetic process"/>
    <property type="evidence" value="ECO:0007669"/>
    <property type="project" value="InterPro"/>
</dbReference>
<dbReference type="PANTHER" id="PTHR43181:SF1">
    <property type="entry name" value="2-C-METHYL-D-ERYTHRITOL 2,4-CYCLODIPHOSPHATE SYNTHASE, CHLOROPLASTIC"/>
    <property type="match status" value="1"/>
</dbReference>
<accession>A0A3B0YA11</accession>
<dbReference type="SUPFAM" id="SSF69765">
    <property type="entry name" value="IpsF-like"/>
    <property type="match status" value="1"/>
</dbReference>
<dbReference type="PANTHER" id="PTHR43181">
    <property type="entry name" value="2-C-METHYL-D-ERYTHRITOL 2,4-CYCLODIPHOSPHATE SYNTHASE, CHLOROPLASTIC"/>
    <property type="match status" value="1"/>
</dbReference>
<dbReference type="InterPro" id="IPR020555">
    <property type="entry name" value="MECDP_synthase_CS"/>
</dbReference>
<comment type="pathway">
    <text evidence="3">Isoprenoid biosynthesis; isopentenyl diphosphate biosynthesis via DXP pathway; isopentenyl diphosphate from 1-deoxy-D-xylulose 5-phosphate: step 4/6.</text>
</comment>
<dbReference type="GO" id="GO:0019288">
    <property type="term" value="P:isopentenyl diphosphate biosynthetic process, methylerythritol 4-phosphate pathway"/>
    <property type="evidence" value="ECO:0007669"/>
    <property type="project" value="UniProtKB-UniPathway"/>
</dbReference>
<feature type="domain" description="2-C-methyl-D-erythritol 2,4-cyclodiphosphate synthase" evidence="8">
    <location>
        <begin position="5"/>
        <end position="158"/>
    </location>
</feature>
<dbReference type="PROSITE" id="PS01350">
    <property type="entry name" value="ISPF"/>
    <property type="match status" value="1"/>
</dbReference>
<keyword evidence="5" id="KW-0479">Metal-binding</keyword>
<dbReference type="UniPathway" id="UPA00056">
    <property type="reaction ID" value="UER00095"/>
</dbReference>
<dbReference type="EMBL" id="UOFJ01000659">
    <property type="protein sequence ID" value="VAW72387.1"/>
    <property type="molecule type" value="Genomic_DNA"/>
</dbReference>
<dbReference type="GO" id="GO:0008685">
    <property type="term" value="F:2-C-methyl-D-erythritol 2,4-cyclodiphosphate synthase activity"/>
    <property type="evidence" value="ECO:0007669"/>
    <property type="project" value="UniProtKB-EC"/>
</dbReference>
<evidence type="ECO:0000256" key="6">
    <source>
        <dbReference type="ARBA" id="ARBA00023229"/>
    </source>
</evidence>
<dbReference type="EC" id="4.6.1.12" evidence="4"/>
<dbReference type="GO" id="GO:0046872">
    <property type="term" value="F:metal ion binding"/>
    <property type="evidence" value="ECO:0007669"/>
    <property type="project" value="UniProtKB-KW"/>
</dbReference>
<dbReference type="Gene3D" id="3.30.1330.50">
    <property type="entry name" value="2-C-methyl-D-erythritol 2,4-cyclodiphosphate synthase"/>
    <property type="match status" value="1"/>
</dbReference>
<reference evidence="9" key="1">
    <citation type="submission" date="2018-06" db="EMBL/GenBank/DDBJ databases">
        <authorList>
            <person name="Zhirakovskaya E."/>
        </authorList>
    </citation>
    <scope>NUCLEOTIDE SEQUENCE</scope>
</reference>
<comment type="cofactor">
    <cofactor evidence="2">
        <name>a divalent metal cation</name>
        <dbReference type="ChEBI" id="CHEBI:60240"/>
    </cofactor>
</comment>
<proteinExistence type="inferred from homology"/>
<evidence type="ECO:0000313" key="9">
    <source>
        <dbReference type="EMBL" id="VAW72387.1"/>
    </source>
</evidence>
<evidence type="ECO:0000256" key="1">
    <source>
        <dbReference type="ARBA" id="ARBA00000200"/>
    </source>
</evidence>
<dbReference type="HAMAP" id="MF_00107">
    <property type="entry name" value="IspF"/>
    <property type="match status" value="1"/>
</dbReference>
<evidence type="ECO:0000256" key="5">
    <source>
        <dbReference type="ARBA" id="ARBA00022723"/>
    </source>
</evidence>
<gene>
    <name evidence="9" type="ORF">MNBD_GAMMA10-2967</name>
</gene>
<protein>
    <recommendedName>
        <fullName evidence="4">2-C-methyl-D-erythritol 2,4-cyclodiphosphate synthase</fullName>
        <ecNumber evidence="4">4.6.1.12</ecNumber>
    </recommendedName>
</protein>
<evidence type="ECO:0000256" key="4">
    <source>
        <dbReference type="ARBA" id="ARBA00012579"/>
    </source>
</evidence>
<dbReference type="InterPro" id="IPR036571">
    <property type="entry name" value="MECDP_synthase_sf"/>
</dbReference>
<dbReference type="NCBIfam" id="TIGR00151">
    <property type="entry name" value="ispF"/>
    <property type="match status" value="1"/>
</dbReference>
<dbReference type="InterPro" id="IPR003526">
    <property type="entry name" value="MECDP_synthase"/>
</dbReference>
<keyword evidence="7 9" id="KW-0456">Lyase</keyword>
<evidence type="ECO:0000256" key="2">
    <source>
        <dbReference type="ARBA" id="ARBA00001968"/>
    </source>
</evidence>
<dbReference type="Pfam" id="PF02542">
    <property type="entry name" value="YgbB"/>
    <property type="match status" value="1"/>
</dbReference>
<evidence type="ECO:0000259" key="8">
    <source>
        <dbReference type="Pfam" id="PF02542"/>
    </source>
</evidence>
<name>A0A3B0YA11_9ZZZZ</name>
<sequence>MTQAIRIGHGYDVHAFEAGDHIMMGGVRIAHHSQFKAHSDGDVLLHAVCDALLGALALGDIGQHFPDTDDAYKNANSRKLLHQVYQMVQEQDYSVSNLDVSIIAQSPRMSVHIKGMRVNLSEDLALDLSQVNVKATTTEKLGFSGREEGIEVHAVCLLQKMAHISK</sequence>
<dbReference type="CDD" id="cd00554">
    <property type="entry name" value="MECDP_synthase"/>
    <property type="match status" value="1"/>
</dbReference>
<dbReference type="FunFam" id="3.30.1330.50:FF:000001">
    <property type="entry name" value="2-C-methyl-D-erythritol 2,4-cyclodiphosphate synthase"/>
    <property type="match status" value="1"/>
</dbReference>
<keyword evidence="6" id="KW-0414">Isoprene biosynthesis</keyword>
<evidence type="ECO:0000256" key="3">
    <source>
        <dbReference type="ARBA" id="ARBA00004709"/>
    </source>
</evidence>
<evidence type="ECO:0000256" key="7">
    <source>
        <dbReference type="ARBA" id="ARBA00023239"/>
    </source>
</evidence>
<dbReference type="AlphaFoldDB" id="A0A3B0YA11"/>
<organism evidence="9">
    <name type="scientific">hydrothermal vent metagenome</name>
    <dbReference type="NCBI Taxonomy" id="652676"/>
    <lineage>
        <taxon>unclassified sequences</taxon>
        <taxon>metagenomes</taxon>
        <taxon>ecological metagenomes</taxon>
    </lineage>
</organism>
<comment type="catalytic activity">
    <reaction evidence="1">
        <text>4-CDP-2-C-methyl-D-erythritol 2-phosphate = 2-C-methyl-D-erythritol 2,4-cyclic diphosphate + CMP</text>
        <dbReference type="Rhea" id="RHEA:23864"/>
        <dbReference type="ChEBI" id="CHEBI:57919"/>
        <dbReference type="ChEBI" id="CHEBI:58483"/>
        <dbReference type="ChEBI" id="CHEBI:60377"/>
        <dbReference type="EC" id="4.6.1.12"/>
    </reaction>
</comment>